<dbReference type="Pfam" id="PF10544">
    <property type="entry name" value="T5orf172"/>
    <property type="match status" value="1"/>
</dbReference>
<dbReference type="InterPro" id="IPR025280">
    <property type="entry name" value="SNIPE"/>
</dbReference>
<proteinExistence type="predicted"/>
<dbReference type="SMART" id="SM00974">
    <property type="entry name" value="T5orf172"/>
    <property type="match status" value="1"/>
</dbReference>
<feature type="domain" description="Bacteriophage T5 Orf172 DNA-binding" evidence="2">
    <location>
        <begin position="272"/>
        <end position="355"/>
    </location>
</feature>
<sequence>MFNFFIQKLLNNKIQLEIDKKQEELNTINLQLQIYKKELDETINLLGTNKGLIELQDIGIEYIPEITSFVEINTKIDQIKKEMAQLISRNALYIIIKEYKVDHSLAKGILFQHSYCESLLFGFNSFFDRKKKSVTSQNLSRSIDLITNNFNRCNKKASIIGVKINEEYLHLSIRLLKLELDKKIAQINEKEEAKKARFKLREQEKLLFEADKEKKRLEKERKDLEKILSQSITKEDQEQIKNKLAEIDKRQNEIDWRINHSSAGWLYIATTKSMPGMYKIGCTRRLNPLIRLSELSSASVPFVFECNGLVFSENVFDIETKIHQRLDSKRVNKENKHKEFFYGNPNDTITILKEEFDIKVHYANEIGINIEE</sequence>
<dbReference type="Pfam" id="PF13250">
    <property type="entry name" value="SNIPE"/>
    <property type="match status" value="1"/>
</dbReference>
<feature type="coiled-coil region" evidence="1">
    <location>
        <begin position="6"/>
        <end position="38"/>
    </location>
</feature>
<evidence type="ECO:0000313" key="3">
    <source>
        <dbReference type="EMBL" id="DAD77836.1"/>
    </source>
</evidence>
<accession>A0A8S5M6J8</accession>
<dbReference type="GO" id="GO:0004386">
    <property type="term" value="F:helicase activity"/>
    <property type="evidence" value="ECO:0007669"/>
    <property type="project" value="UniProtKB-KW"/>
</dbReference>
<name>A0A8S5M6J8_9CAUD</name>
<feature type="coiled-coil region" evidence="1">
    <location>
        <begin position="173"/>
        <end position="234"/>
    </location>
</feature>
<keyword evidence="3" id="KW-0378">Hydrolase</keyword>
<protein>
    <submittedName>
        <fullName evidence="3">Helicase</fullName>
    </submittedName>
</protein>
<evidence type="ECO:0000256" key="1">
    <source>
        <dbReference type="SAM" id="Coils"/>
    </source>
</evidence>
<organism evidence="3">
    <name type="scientific">Siphoviridae sp. ct73V17</name>
    <dbReference type="NCBI Taxonomy" id="2826302"/>
    <lineage>
        <taxon>Viruses</taxon>
        <taxon>Duplodnaviria</taxon>
        <taxon>Heunggongvirae</taxon>
        <taxon>Uroviricota</taxon>
        <taxon>Caudoviricetes</taxon>
    </lineage>
</organism>
<keyword evidence="3" id="KW-0547">Nucleotide-binding</keyword>
<reference evidence="3" key="1">
    <citation type="journal article" date="2021" name="Proc. Natl. Acad. Sci. U.S.A.">
        <title>A Catalog of Tens of Thousands of Viruses from Human Metagenomes Reveals Hidden Associations with Chronic Diseases.</title>
        <authorList>
            <person name="Tisza M.J."/>
            <person name="Buck C.B."/>
        </authorList>
    </citation>
    <scope>NUCLEOTIDE SEQUENCE</scope>
    <source>
        <strain evidence="3">Ct73V17</strain>
    </source>
</reference>
<dbReference type="EMBL" id="BK014835">
    <property type="protein sequence ID" value="DAD77836.1"/>
    <property type="molecule type" value="Genomic_DNA"/>
</dbReference>
<evidence type="ECO:0000259" key="2">
    <source>
        <dbReference type="SMART" id="SM00974"/>
    </source>
</evidence>
<keyword evidence="3" id="KW-0067">ATP-binding</keyword>
<keyword evidence="1" id="KW-0175">Coiled coil</keyword>
<dbReference type="InterPro" id="IPR018306">
    <property type="entry name" value="Phage_T5_Orf172_DNA-bd"/>
</dbReference>
<keyword evidence="3" id="KW-0347">Helicase</keyword>